<accession>A0AAN9TRX0</accession>
<feature type="transmembrane region" description="Helical" evidence="5">
    <location>
        <begin position="569"/>
        <end position="591"/>
    </location>
</feature>
<dbReference type="GO" id="GO:0004930">
    <property type="term" value="F:G protein-coupled receptor activity"/>
    <property type="evidence" value="ECO:0007669"/>
    <property type="project" value="InterPro"/>
</dbReference>
<gene>
    <name evidence="7" type="ORF">V9T40_009101</name>
</gene>
<comment type="caution">
    <text evidence="7">The sequence shown here is derived from an EMBL/GenBank/DDBJ whole genome shotgun (WGS) entry which is preliminary data.</text>
</comment>
<dbReference type="AlphaFoldDB" id="A0AAN9TRX0"/>
<comment type="subcellular location">
    <subcellularLocation>
        <location evidence="1">Membrane</location>
        <topology evidence="1">Multi-pass membrane protein</topology>
    </subcellularLocation>
</comment>
<feature type="transmembrane region" description="Helical" evidence="5">
    <location>
        <begin position="524"/>
        <end position="548"/>
    </location>
</feature>
<evidence type="ECO:0000256" key="1">
    <source>
        <dbReference type="ARBA" id="ARBA00004141"/>
    </source>
</evidence>
<dbReference type="InterPro" id="IPR000832">
    <property type="entry name" value="GPCR_2_secretin-like"/>
</dbReference>
<keyword evidence="2 5" id="KW-0812">Transmembrane</keyword>
<evidence type="ECO:0000313" key="7">
    <source>
        <dbReference type="EMBL" id="KAK7601660.1"/>
    </source>
</evidence>
<evidence type="ECO:0000256" key="4">
    <source>
        <dbReference type="ARBA" id="ARBA00023136"/>
    </source>
</evidence>
<dbReference type="InterPro" id="IPR053231">
    <property type="entry name" value="GPCR_LN-TM7"/>
</dbReference>
<evidence type="ECO:0000313" key="8">
    <source>
        <dbReference type="Proteomes" id="UP001367676"/>
    </source>
</evidence>
<keyword evidence="3 5" id="KW-1133">Transmembrane helix</keyword>
<feature type="transmembrane region" description="Helical" evidence="5">
    <location>
        <begin position="597"/>
        <end position="618"/>
    </location>
</feature>
<evidence type="ECO:0000256" key="5">
    <source>
        <dbReference type="SAM" id="Phobius"/>
    </source>
</evidence>
<dbReference type="Proteomes" id="UP001367676">
    <property type="component" value="Unassembled WGS sequence"/>
</dbReference>
<dbReference type="PANTHER" id="PTHR45902">
    <property type="entry name" value="LATROPHILIN RECEPTOR-LIKE PROTEIN A"/>
    <property type="match status" value="1"/>
</dbReference>
<dbReference type="PANTHER" id="PTHR45902:SF1">
    <property type="entry name" value="LATROPHILIN RECEPTOR-LIKE PROTEIN A"/>
    <property type="match status" value="1"/>
</dbReference>
<dbReference type="GO" id="GO:0016020">
    <property type="term" value="C:membrane"/>
    <property type="evidence" value="ECO:0007669"/>
    <property type="project" value="UniProtKB-SubCell"/>
</dbReference>
<feature type="transmembrane region" description="Helical" evidence="5">
    <location>
        <begin position="404"/>
        <end position="423"/>
    </location>
</feature>
<dbReference type="InterPro" id="IPR017981">
    <property type="entry name" value="GPCR_2-like_7TM"/>
</dbReference>
<dbReference type="Pfam" id="PF00002">
    <property type="entry name" value="7tm_2"/>
    <property type="match status" value="1"/>
</dbReference>
<keyword evidence="4 5" id="KW-0472">Membrane</keyword>
<proteinExistence type="predicted"/>
<organism evidence="7 8">
    <name type="scientific">Parthenolecanium corni</name>
    <dbReference type="NCBI Taxonomy" id="536013"/>
    <lineage>
        <taxon>Eukaryota</taxon>
        <taxon>Metazoa</taxon>
        <taxon>Ecdysozoa</taxon>
        <taxon>Arthropoda</taxon>
        <taxon>Hexapoda</taxon>
        <taxon>Insecta</taxon>
        <taxon>Pterygota</taxon>
        <taxon>Neoptera</taxon>
        <taxon>Paraneoptera</taxon>
        <taxon>Hemiptera</taxon>
        <taxon>Sternorrhyncha</taxon>
        <taxon>Coccoidea</taxon>
        <taxon>Coccidae</taxon>
        <taxon>Parthenolecanium</taxon>
    </lineage>
</organism>
<evidence type="ECO:0000256" key="3">
    <source>
        <dbReference type="ARBA" id="ARBA00022989"/>
    </source>
</evidence>
<evidence type="ECO:0000259" key="6">
    <source>
        <dbReference type="PROSITE" id="PS50261"/>
    </source>
</evidence>
<dbReference type="Gene3D" id="1.20.1070.10">
    <property type="entry name" value="Rhodopsin 7-helix transmembrane proteins"/>
    <property type="match status" value="1"/>
</dbReference>
<keyword evidence="8" id="KW-1185">Reference proteome</keyword>
<protein>
    <recommendedName>
        <fullName evidence="6">G-protein coupled receptors family 2 profile 2 domain-containing protein</fullName>
    </recommendedName>
</protein>
<dbReference type="EMBL" id="JBBCAQ010000010">
    <property type="protein sequence ID" value="KAK7601660.1"/>
    <property type="molecule type" value="Genomic_DNA"/>
</dbReference>
<evidence type="ECO:0000256" key="2">
    <source>
        <dbReference type="ARBA" id="ARBA00022692"/>
    </source>
</evidence>
<feature type="transmembrane region" description="Helical" evidence="5">
    <location>
        <begin position="476"/>
        <end position="497"/>
    </location>
</feature>
<reference evidence="7 8" key="1">
    <citation type="submission" date="2024-03" db="EMBL/GenBank/DDBJ databases">
        <title>Adaptation during the transition from Ophiocordyceps entomopathogen to insect associate is accompanied by gene loss and intensified selection.</title>
        <authorList>
            <person name="Ward C.M."/>
            <person name="Onetto C.A."/>
            <person name="Borneman A.R."/>
        </authorList>
    </citation>
    <scope>NUCLEOTIDE SEQUENCE [LARGE SCALE GENOMIC DNA]</scope>
    <source>
        <strain evidence="7">AWRI1</strain>
        <tissue evidence="7">Single Adult Female</tissue>
    </source>
</reference>
<feature type="domain" description="G-protein coupled receptors family 2 profile 2" evidence="6">
    <location>
        <begin position="370"/>
        <end position="620"/>
    </location>
</feature>
<feature type="transmembrane region" description="Helical" evidence="5">
    <location>
        <begin position="372"/>
        <end position="392"/>
    </location>
</feature>
<sequence>MVYNHTNSCNQSDTCNGIDLFQLSRRDLQKRYCMCEEQCMLYEDCCMKNSKFQINLSASQKKFACISTATKEFVYMITTCPSSWNESQDIQKNCHTIKDPLNTLNVWVLTPVTAHQSRITYKNMFCAFCNGEKNFNFWKIGVSCAPSNGSHKPESEHLLDPNDILGQMSPNGTYPIVWQSKVEYTAYHCSWSLKLTIDPQVEYCIPQSEIICTSSNNCSNYTSYEHIDNESSNHKVNISMGSFGCYTPKMNDTELPFMGNILNPHIIEVPHCHQIPRDAVIFHKICETPKPKSATGSSICFIDNQRCLINGWYVINVNITFLNNDTIYLKYRDISYPSSQWEALNGTNLVYVCGEYIPRSTFHQIVFVLDDWISEILIKFSIICLLLHLFIFQQLPQMKNFSGKNLAIFCSTLLVAFLCYEIGPKLRDCEITAIILHYSLLSCFTWSLIMSYDCWHTINLATKQLRNAGGERTIRLCIYCIISWLIPALIVSVALYFEVSSPKEIPCNKKIGYGKYKQCFIGQIYGLIMFFILPASCMFLCNICFFILTSFTIYGNQRSSVNPNSKIDFLMYTRLALMMGLTWTMGTLLFVTEYVLVGLMFSILNMSQGILIFFAFTVKQKILKLLLEKYKNNARISQILKIFIHDPVSEAPTQMTHVESPSKMNQ</sequence>
<dbReference type="CDD" id="cd15039">
    <property type="entry name" value="7tmB3_Methuselah-like"/>
    <property type="match status" value="1"/>
</dbReference>
<dbReference type="PROSITE" id="PS50261">
    <property type="entry name" value="G_PROTEIN_RECEP_F2_4"/>
    <property type="match status" value="1"/>
</dbReference>
<feature type="transmembrane region" description="Helical" evidence="5">
    <location>
        <begin position="435"/>
        <end position="455"/>
    </location>
</feature>
<dbReference type="GO" id="GO:0007166">
    <property type="term" value="P:cell surface receptor signaling pathway"/>
    <property type="evidence" value="ECO:0007669"/>
    <property type="project" value="InterPro"/>
</dbReference>
<name>A0AAN9TRX0_9HEMI</name>